<evidence type="ECO:0000313" key="13">
    <source>
        <dbReference type="Proteomes" id="UP000294360"/>
    </source>
</evidence>
<comment type="function">
    <text evidence="9">Essential cell division protein.</text>
</comment>
<gene>
    <name evidence="9 12" type="primary">ftsQ</name>
    <name evidence="12" type="ORF">MTUNDRAET4_1808</name>
</gene>
<dbReference type="GO" id="GO:0090529">
    <property type="term" value="P:cell septum assembly"/>
    <property type="evidence" value="ECO:0007669"/>
    <property type="project" value="InterPro"/>
</dbReference>
<sequence length="309" mass="33753">MALAMPALAGGVLSRRAPEAPRLKARARARRSRIGVHHRIIERLSQPGATFCFIATLFLATGVYGAIKGGEYDAMVAADGEPADILAKALGFNIKAVTIAGQSEMTEAEILSVSGIGPRNSLPFLDVAEVRERLQKVPLIKEVSVTKLYPNRLLIEVEERQASALWQKDGVVKVVAADGMTIDAMRDRRFVKLPLIVGDGVNMRLGEYLALLEAAGDLREEIRAGVFVSGRRWNLKTTDGVDILLPEINPQQAIATLVRLQRESHILDKAVLSIDLREPDRLVARMTDEAAAERAEHDPHKPKPKGGQI</sequence>
<dbReference type="GO" id="GO:0043093">
    <property type="term" value="P:FtsZ-dependent cytokinesis"/>
    <property type="evidence" value="ECO:0007669"/>
    <property type="project" value="UniProtKB-UniRule"/>
</dbReference>
<keyword evidence="7 9" id="KW-0472">Membrane</keyword>
<comment type="subcellular location">
    <subcellularLocation>
        <location evidence="9">Cell inner membrane</location>
        <topology evidence="9">Single-pass type II membrane protein</topology>
    </subcellularLocation>
    <subcellularLocation>
        <location evidence="1">Membrane</location>
    </subcellularLocation>
    <text evidence="9">Localizes to the division septum.</text>
</comment>
<keyword evidence="3 9" id="KW-0997">Cell inner membrane</keyword>
<keyword evidence="8 9" id="KW-0131">Cell cycle</keyword>
<evidence type="ECO:0000256" key="9">
    <source>
        <dbReference type="HAMAP-Rule" id="MF_00911"/>
    </source>
</evidence>
<dbReference type="InterPro" id="IPR026579">
    <property type="entry name" value="FtsQ"/>
</dbReference>
<evidence type="ECO:0000256" key="5">
    <source>
        <dbReference type="ARBA" id="ARBA00022692"/>
    </source>
</evidence>
<protein>
    <recommendedName>
        <fullName evidence="9">Cell division protein FtsQ</fullName>
    </recommendedName>
</protein>
<evidence type="ECO:0000256" key="6">
    <source>
        <dbReference type="ARBA" id="ARBA00022989"/>
    </source>
</evidence>
<keyword evidence="6 9" id="KW-1133">Transmembrane helix</keyword>
<keyword evidence="4 9" id="KW-0132">Cell division</keyword>
<evidence type="ECO:0000256" key="7">
    <source>
        <dbReference type="ARBA" id="ARBA00023136"/>
    </source>
</evidence>
<accession>A0A4U8YXL2</accession>
<dbReference type="GO" id="GO:0032153">
    <property type="term" value="C:cell division site"/>
    <property type="evidence" value="ECO:0007669"/>
    <property type="project" value="UniProtKB-UniRule"/>
</dbReference>
<reference evidence="12 13" key="1">
    <citation type="submission" date="2019-03" db="EMBL/GenBank/DDBJ databases">
        <authorList>
            <person name="Kox A.R. M."/>
        </authorList>
    </citation>
    <scope>NUCLEOTIDE SEQUENCE [LARGE SCALE GENOMIC DNA]</scope>
    <source>
        <strain evidence="12">MTUNDRAET4 annotated genome</strain>
    </source>
</reference>
<dbReference type="Pfam" id="PF03799">
    <property type="entry name" value="FtsQ_DivIB_C"/>
    <property type="match status" value="1"/>
</dbReference>
<evidence type="ECO:0000256" key="1">
    <source>
        <dbReference type="ARBA" id="ARBA00004370"/>
    </source>
</evidence>
<feature type="compositionally biased region" description="Basic and acidic residues" evidence="10">
    <location>
        <begin position="288"/>
        <end position="301"/>
    </location>
</feature>
<dbReference type="PANTHER" id="PTHR35851:SF1">
    <property type="entry name" value="CELL DIVISION PROTEIN FTSQ"/>
    <property type="match status" value="1"/>
</dbReference>
<feature type="region of interest" description="Disordered" evidence="10">
    <location>
        <begin position="288"/>
        <end position="309"/>
    </location>
</feature>
<proteinExistence type="inferred from homology"/>
<evidence type="ECO:0000256" key="8">
    <source>
        <dbReference type="ARBA" id="ARBA00023306"/>
    </source>
</evidence>
<keyword evidence="2 9" id="KW-1003">Cell membrane</keyword>
<dbReference type="InterPro" id="IPR005548">
    <property type="entry name" value="Cell_div_FtsQ/DivIB_C"/>
</dbReference>
<dbReference type="Gene3D" id="3.10.20.310">
    <property type="entry name" value="membrane protein fhac"/>
    <property type="match status" value="1"/>
</dbReference>
<dbReference type="EMBL" id="LR536450">
    <property type="protein sequence ID" value="VFU08701.1"/>
    <property type="molecule type" value="Genomic_DNA"/>
</dbReference>
<feature type="domain" description="POTRA" evidence="11">
    <location>
        <begin position="92"/>
        <end position="160"/>
    </location>
</feature>
<comment type="similarity">
    <text evidence="9">Belongs to the FtsQ/DivIB family. FtsQ subfamily.</text>
</comment>
<name>A0A4U8YXL2_METTU</name>
<organism evidence="12 13">
    <name type="scientific">Methylocella tundrae</name>
    <dbReference type="NCBI Taxonomy" id="227605"/>
    <lineage>
        <taxon>Bacteria</taxon>
        <taxon>Pseudomonadati</taxon>
        <taxon>Pseudomonadota</taxon>
        <taxon>Alphaproteobacteria</taxon>
        <taxon>Hyphomicrobiales</taxon>
        <taxon>Beijerinckiaceae</taxon>
        <taxon>Methylocella</taxon>
    </lineage>
</organism>
<dbReference type="HAMAP" id="MF_00911">
    <property type="entry name" value="FtsQ_subfam"/>
    <property type="match status" value="1"/>
</dbReference>
<dbReference type="Pfam" id="PF08478">
    <property type="entry name" value="POTRA_1"/>
    <property type="match status" value="1"/>
</dbReference>
<dbReference type="GO" id="GO:0005886">
    <property type="term" value="C:plasma membrane"/>
    <property type="evidence" value="ECO:0007669"/>
    <property type="project" value="UniProtKB-SubCell"/>
</dbReference>
<evidence type="ECO:0000313" key="12">
    <source>
        <dbReference type="EMBL" id="VFU08701.1"/>
    </source>
</evidence>
<evidence type="ECO:0000259" key="11">
    <source>
        <dbReference type="PROSITE" id="PS51779"/>
    </source>
</evidence>
<dbReference type="PANTHER" id="PTHR35851">
    <property type="entry name" value="CELL DIVISION PROTEIN FTSQ"/>
    <property type="match status" value="1"/>
</dbReference>
<dbReference type="InterPro" id="IPR034746">
    <property type="entry name" value="POTRA"/>
</dbReference>
<evidence type="ECO:0000256" key="4">
    <source>
        <dbReference type="ARBA" id="ARBA00022618"/>
    </source>
</evidence>
<dbReference type="PROSITE" id="PS51779">
    <property type="entry name" value="POTRA"/>
    <property type="match status" value="1"/>
</dbReference>
<evidence type="ECO:0000256" key="3">
    <source>
        <dbReference type="ARBA" id="ARBA00022519"/>
    </source>
</evidence>
<dbReference type="Proteomes" id="UP000294360">
    <property type="component" value="Chromosome"/>
</dbReference>
<keyword evidence="5 9" id="KW-0812">Transmembrane</keyword>
<evidence type="ECO:0000256" key="2">
    <source>
        <dbReference type="ARBA" id="ARBA00022475"/>
    </source>
</evidence>
<evidence type="ECO:0000256" key="10">
    <source>
        <dbReference type="SAM" id="MobiDB-lite"/>
    </source>
</evidence>
<dbReference type="KEGG" id="mtun:MTUNDRAET4_1808"/>
<dbReference type="AlphaFoldDB" id="A0A4U8YXL2"/>
<dbReference type="RefSeq" id="WP_342211530.1">
    <property type="nucleotide sequence ID" value="NZ_LR536450.1"/>
</dbReference>
<dbReference type="InterPro" id="IPR013685">
    <property type="entry name" value="POTRA_FtsQ_type"/>
</dbReference>